<dbReference type="EMBL" id="JARKIB010000201">
    <property type="protein sequence ID" value="KAJ7724561.1"/>
    <property type="molecule type" value="Genomic_DNA"/>
</dbReference>
<dbReference type="AlphaFoldDB" id="A0AAD7HNM7"/>
<name>A0AAD7HNM7_9AGAR</name>
<reference evidence="1" key="1">
    <citation type="submission" date="2023-03" db="EMBL/GenBank/DDBJ databases">
        <title>Massive genome expansion in bonnet fungi (Mycena s.s.) driven by repeated elements and novel gene families across ecological guilds.</title>
        <authorList>
            <consortium name="Lawrence Berkeley National Laboratory"/>
            <person name="Harder C.B."/>
            <person name="Miyauchi S."/>
            <person name="Viragh M."/>
            <person name="Kuo A."/>
            <person name="Thoen E."/>
            <person name="Andreopoulos B."/>
            <person name="Lu D."/>
            <person name="Skrede I."/>
            <person name="Drula E."/>
            <person name="Henrissat B."/>
            <person name="Morin E."/>
            <person name="Kohler A."/>
            <person name="Barry K."/>
            <person name="LaButti K."/>
            <person name="Morin E."/>
            <person name="Salamov A."/>
            <person name="Lipzen A."/>
            <person name="Mereny Z."/>
            <person name="Hegedus B."/>
            <person name="Baldrian P."/>
            <person name="Stursova M."/>
            <person name="Weitz H."/>
            <person name="Taylor A."/>
            <person name="Grigoriev I.V."/>
            <person name="Nagy L.G."/>
            <person name="Martin F."/>
            <person name="Kauserud H."/>
        </authorList>
    </citation>
    <scope>NUCLEOTIDE SEQUENCE</scope>
    <source>
        <strain evidence="1">CBHHK182m</strain>
    </source>
</reference>
<protein>
    <submittedName>
        <fullName evidence="1">Uncharacterized protein</fullName>
    </submittedName>
</protein>
<comment type="caution">
    <text evidence="1">The sequence shown here is derived from an EMBL/GenBank/DDBJ whole genome shotgun (WGS) entry which is preliminary data.</text>
</comment>
<organism evidence="1 2">
    <name type="scientific">Mycena metata</name>
    <dbReference type="NCBI Taxonomy" id="1033252"/>
    <lineage>
        <taxon>Eukaryota</taxon>
        <taxon>Fungi</taxon>
        <taxon>Dikarya</taxon>
        <taxon>Basidiomycota</taxon>
        <taxon>Agaricomycotina</taxon>
        <taxon>Agaricomycetes</taxon>
        <taxon>Agaricomycetidae</taxon>
        <taxon>Agaricales</taxon>
        <taxon>Marasmiineae</taxon>
        <taxon>Mycenaceae</taxon>
        <taxon>Mycena</taxon>
    </lineage>
</organism>
<evidence type="ECO:0000313" key="1">
    <source>
        <dbReference type="EMBL" id="KAJ7724561.1"/>
    </source>
</evidence>
<proteinExistence type="predicted"/>
<accession>A0AAD7HNM7</accession>
<sequence length="181" mass="19647">MARAAYPAVSIECALQWSFIVVYARAGESHRHLSFTAAACAAESHRPPFFCASAVGSPCQLSSTRLRGNPTAISRLRLRSWIPLPALICGSAVVSRRCPLVYVLTAGSHCWLSCVCPRWDLTAMSRLRVHGWIPPPSLVTPAQQDPAADSPLRPQQYLAAVPSFPRRQLDPAAISSFAPAR</sequence>
<gene>
    <name evidence="1" type="ORF">B0H16DRAFT_321957</name>
</gene>
<evidence type="ECO:0000313" key="2">
    <source>
        <dbReference type="Proteomes" id="UP001215598"/>
    </source>
</evidence>
<dbReference type="Proteomes" id="UP001215598">
    <property type="component" value="Unassembled WGS sequence"/>
</dbReference>
<keyword evidence="2" id="KW-1185">Reference proteome</keyword>